<dbReference type="PATRIC" id="fig|1348774.3.peg.627"/>
<dbReference type="KEGG" id="cna:AB433_02985"/>
<name>A0A0G3XCA0_9SPHN</name>
<protein>
    <submittedName>
        <fullName evidence="1">Uncharacterized protein</fullName>
    </submittedName>
</protein>
<dbReference type="Proteomes" id="UP000035287">
    <property type="component" value="Chromosome"/>
</dbReference>
<dbReference type="RefSeq" id="WP_047819862.1">
    <property type="nucleotide sequence ID" value="NZ_CP011770.1"/>
</dbReference>
<dbReference type="Pfam" id="PF04536">
    <property type="entry name" value="TPM_phosphatase"/>
    <property type="match status" value="1"/>
</dbReference>
<keyword evidence="2" id="KW-1185">Reference proteome</keyword>
<dbReference type="EMBL" id="CP011770">
    <property type="protein sequence ID" value="AKM09170.1"/>
    <property type="molecule type" value="Genomic_DNA"/>
</dbReference>
<sequence length="279" mass="29292">MPDWKPFLRLLAAVMLLAGLIAAPARAAMPERPEGPVADYADLLPPDQEAALDQKLRAYNESTGRAVIVLTAPSLEGQPIETYANAVARDWDIGGAETENGLLFVVAPKERELRIEVARGLQGRMTDIMSGRIIRDTVVPQFKAGDMAGGIVAGVDGIIAQLDMDPAEARAIEEAEAARREAIGREMTTASIPAVFFWIMMIVLFAAMFGRRGRGRRYRRGGGISPWVVMWGASELARHASGRGGGWSSGGGGFSSGGGFGGFGGGGGGFNGGGASGSW</sequence>
<dbReference type="STRING" id="1348774.AB433_02985"/>
<dbReference type="InterPro" id="IPR007621">
    <property type="entry name" value="TPM_dom"/>
</dbReference>
<gene>
    <name evidence="1" type="ORF">AB433_02985</name>
</gene>
<reference evidence="1 2" key="1">
    <citation type="submission" date="2015-06" db="EMBL/GenBank/DDBJ databases">
        <authorList>
            <person name="Zeng Y."/>
            <person name="Huang Y."/>
        </authorList>
    </citation>
    <scope>NUCLEOTIDE SEQUENCE [LARGE SCALE GENOMIC DNA]</scope>
    <source>
        <strain evidence="1 2">PQ-2</strain>
    </source>
</reference>
<evidence type="ECO:0000313" key="2">
    <source>
        <dbReference type="Proteomes" id="UP000035287"/>
    </source>
</evidence>
<accession>A0A0G3XCA0</accession>
<dbReference type="AlphaFoldDB" id="A0A0G3XCA0"/>
<organism evidence="1 2">
    <name type="scientific">Croceicoccus naphthovorans</name>
    <dbReference type="NCBI Taxonomy" id="1348774"/>
    <lineage>
        <taxon>Bacteria</taxon>
        <taxon>Pseudomonadati</taxon>
        <taxon>Pseudomonadota</taxon>
        <taxon>Alphaproteobacteria</taxon>
        <taxon>Sphingomonadales</taxon>
        <taxon>Erythrobacteraceae</taxon>
        <taxon>Croceicoccus</taxon>
    </lineage>
</organism>
<evidence type="ECO:0000313" key="1">
    <source>
        <dbReference type="EMBL" id="AKM09170.1"/>
    </source>
</evidence>
<proteinExistence type="predicted"/>
<dbReference type="Gene3D" id="3.10.310.50">
    <property type="match status" value="1"/>
</dbReference>
<dbReference type="PANTHER" id="PTHR30373">
    <property type="entry name" value="UPF0603 PROTEIN YGCG"/>
    <property type="match status" value="1"/>
</dbReference>
<dbReference type="PANTHER" id="PTHR30373:SF2">
    <property type="entry name" value="UPF0603 PROTEIN YGCG"/>
    <property type="match status" value="1"/>
</dbReference>